<comment type="caution">
    <text evidence="4">The sequence shown here is derived from an EMBL/GenBank/DDBJ whole genome shotgun (WGS) entry which is preliminary data.</text>
</comment>
<dbReference type="Gene3D" id="3.40.50.1110">
    <property type="entry name" value="SGNH hydrolase"/>
    <property type="match status" value="1"/>
</dbReference>
<dbReference type="PANTHER" id="PTHR43695:SF1">
    <property type="entry name" value="RHAMNOGALACTURONAN ACETYLESTERASE"/>
    <property type="match status" value="1"/>
</dbReference>
<protein>
    <recommendedName>
        <fullName evidence="3">SGNH hydrolase-type esterase domain-containing protein</fullName>
    </recommendedName>
</protein>
<reference evidence="4" key="1">
    <citation type="submission" date="2021-01" db="EMBL/GenBank/DDBJ databases">
        <title>Adiantum capillus-veneris genome.</title>
        <authorList>
            <person name="Fang Y."/>
            <person name="Liao Q."/>
        </authorList>
    </citation>
    <scope>NUCLEOTIDE SEQUENCE</scope>
    <source>
        <strain evidence="4">H3</strain>
        <tissue evidence="4">Leaf</tissue>
    </source>
</reference>
<dbReference type="SUPFAM" id="SSF52266">
    <property type="entry name" value="SGNH hydrolase"/>
    <property type="match status" value="1"/>
</dbReference>
<dbReference type="InterPro" id="IPR013830">
    <property type="entry name" value="SGNH_hydro"/>
</dbReference>
<feature type="domain" description="SGNH hydrolase-type esterase" evidence="3">
    <location>
        <begin position="10"/>
        <end position="151"/>
    </location>
</feature>
<dbReference type="GO" id="GO:0016787">
    <property type="term" value="F:hydrolase activity"/>
    <property type="evidence" value="ECO:0007669"/>
    <property type="project" value="UniProtKB-KW"/>
</dbReference>
<gene>
    <name evidence="4" type="ORF">GOP47_0021972</name>
</gene>
<dbReference type="AlphaFoldDB" id="A0A9D4U8Q2"/>
<evidence type="ECO:0000259" key="3">
    <source>
        <dbReference type="Pfam" id="PF13472"/>
    </source>
</evidence>
<sequence length="201" mass="22235">MFFANHINPASGLVVRNAAAAGRSSKSFYDQKLWDAAKSNYLSAGDYVFIQFGHNDQKKDSARHTDPFTTYQEYLTIYVKDTRAAMANPVLLTPISRAVWHDGTLEQSLGDYPAAMRQLAAKLNVPLIDMNVDTMALFSKLGEEFTQNNLFMFLPAGKYPNYPNGIKDKTHLQEAGAKQVAALVAQGIAKANLPIKAYVQN</sequence>
<evidence type="ECO:0000256" key="1">
    <source>
        <dbReference type="ARBA" id="ARBA00008668"/>
    </source>
</evidence>
<dbReference type="PANTHER" id="PTHR43695">
    <property type="entry name" value="PUTATIVE (AFU_ORTHOLOGUE AFUA_2G17250)-RELATED"/>
    <property type="match status" value="1"/>
</dbReference>
<dbReference type="Proteomes" id="UP000886520">
    <property type="component" value="Chromosome 21"/>
</dbReference>
<accession>A0A9D4U8Q2</accession>
<comment type="similarity">
    <text evidence="1">Belongs to the 'GDSL' lipolytic enzyme family.</text>
</comment>
<name>A0A9D4U8Q2_ADICA</name>
<dbReference type="InterPro" id="IPR037459">
    <property type="entry name" value="RhgT-like"/>
</dbReference>
<dbReference type="Pfam" id="PF13472">
    <property type="entry name" value="Lipase_GDSL_2"/>
    <property type="match status" value="1"/>
</dbReference>
<evidence type="ECO:0000313" key="5">
    <source>
        <dbReference type="Proteomes" id="UP000886520"/>
    </source>
</evidence>
<proteinExistence type="inferred from homology"/>
<dbReference type="InterPro" id="IPR036514">
    <property type="entry name" value="SGNH_hydro_sf"/>
</dbReference>
<evidence type="ECO:0000313" key="4">
    <source>
        <dbReference type="EMBL" id="KAI5063425.1"/>
    </source>
</evidence>
<organism evidence="4 5">
    <name type="scientific">Adiantum capillus-veneris</name>
    <name type="common">Maidenhair fern</name>
    <dbReference type="NCBI Taxonomy" id="13818"/>
    <lineage>
        <taxon>Eukaryota</taxon>
        <taxon>Viridiplantae</taxon>
        <taxon>Streptophyta</taxon>
        <taxon>Embryophyta</taxon>
        <taxon>Tracheophyta</taxon>
        <taxon>Polypodiopsida</taxon>
        <taxon>Polypodiidae</taxon>
        <taxon>Polypodiales</taxon>
        <taxon>Pteridineae</taxon>
        <taxon>Pteridaceae</taxon>
        <taxon>Vittarioideae</taxon>
        <taxon>Adiantum</taxon>
    </lineage>
</organism>
<keyword evidence="5" id="KW-1185">Reference proteome</keyword>
<dbReference type="CDD" id="cd01821">
    <property type="entry name" value="Rhamnogalacturan_acetylesterase_like"/>
    <property type="match status" value="1"/>
</dbReference>
<evidence type="ECO:0000256" key="2">
    <source>
        <dbReference type="ARBA" id="ARBA00022801"/>
    </source>
</evidence>
<dbReference type="OrthoDB" id="2141316at2759"/>
<keyword evidence="2" id="KW-0378">Hydrolase</keyword>
<dbReference type="EMBL" id="JABFUD020000021">
    <property type="protein sequence ID" value="KAI5063425.1"/>
    <property type="molecule type" value="Genomic_DNA"/>
</dbReference>